<proteinExistence type="predicted"/>
<dbReference type="STRING" id="1802338.A2541_02660"/>
<dbReference type="Gene3D" id="6.10.250.3150">
    <property type="match status" value="1"/>
</dbReference>
<comment type="caution">
    <text evidence="2">The sequence shown here is derived from an EMBL/GenBank/DDBJ whole genome shotgun (WGS) entry which is preliminary data.</text>
</comment>
<gene>
    <name evidence="2" type="ORF">A2541_02660</name>
</gene>
<name>A0A1G2PFB7_9BACT</name>
<evidence type="ECO:0008006" key="4">
    <source>
        <dbReference type="Google" id="ProtNLM"/>
    </source>
</evidence>
<dbReference type="EMBL" id="MHSQ01000031">
    <property type="protein sequence ID" value="OHA46311.1"/>
    <property type="molecule type" value="Genomic_DNA"/>
</dbReference>
<dbReference type="Proteomes" id="UP000176965">
    <property type="component" value="Unassembled WGS sequence"/>
</dbReference>
<feature type="coiled-coil region" evidence="1">
    <location>
        <begin position="75"/>
        <end position="165"/>
    </location>
</feature>
<protein>
    <recommendedName>
        <fullName evidence="4">Transglycosylase SLT domain-containing protein</fullName>
    </recommendedName>
</protein>
<dbReference type="Gene3D" id="1.10.530.10">
    <property type="match status" value="1"/>
</dbReference>
<feature type="coiled-coil region" evidence="1">
    <location>
        <begin position="201"/>
        <end position="232"/>
    </location>
</feature>
<organism evidence="2 3">
    <name type="scientific">Candidatus Taylorbacteria bacterium RIFOXYD2_FULL_36_9</name>
    <dbReference type="NCBI Taxonomy" id="1802338"/>
    <lineage>
        <taxon>Bacteria</taxon>
        <taxon>Candidatus Tayloriibacteriota</taxon>
    </lineage>
</organism>
<evidence type="ECO:0000313" key="2">
    <source>
        <dbReference type="EMBL" id="OHA46311.1"/>
    </source>
</evidence>
<keyword evidence="1" id="KW-0175">Coiled coil</keyword>
<dbReference type="AlphaFoldDB" id="A0A1G2PFB7"/>
<evidence type="ECO:0000313" key="3">
    <source>
        <dbReference type="Proteomes" id="UP000176965"/>
    </source>
</evidence>
<reference evidence="2 3" key="1">
    <citation type="journal article" date="2016" name="Nat. Commun.">
        <title>Thousands of microbial genomes shed light on interconnected biogeochemical processes in an aquifer system.</title>
        <authorList>
            <person name="Anantharaman K."/>
            <person name="Brown C.T."/>
            <person name="Hug L.A."/>
            <person name="Sharon I."/>
            <person name="Castelle C.J."/>
            <person name="Probst A.J."/>
            <person name="Thomas B.C."/>
            <person name="Singh A."/>
            <person name="Wilkins M.J."/>
            <person name="Karaoz U."/>
            <person name="Brodie E.L."/>
            <person name="Williams K.H."/>
            <person name="Hubbard S.S."/>
            <person name="Banfield J.F."/>
        </authorList>
    </citation>
    <scope>NUCLEOTIDE SEQUENCE [LARGE SCALE GENOMIC DNA]</scope>
</reference>
<dbReference type="InterPro" id="IPR023346">
    <property type="entry name" value="Lysozyme-like_dom_sf"/>
</dbReference>
<evidence type="ECO:0000256" key="1">
    <source>
        <dbReference type="SAM" id="Coils"/>
    </source>
</evidence>
<dbReference type="SUPFAM" id="SSF53955">
    <property type="entry name" value="Lysozyme-like"/>
    <property type="match status" value="1"/>
</dbReference>
<sequence>MKIKLKQKKSQRRKKKKNRKYVKIKQGNSLALEGVSLFYFMKKILIILILFFGIFLVNNFSFAQSNSCSLSPAECARLQTELNSLQTEIDEWQKILDETKAKKNTLQGDVTLLNAQIAKAESEIKQRNITLVTLNSEIKQKTASITSLEARIKNDQNLLANLLKKKNQNEVDPIFYLLLSAPDLSEMITDIDNIETVNKGLQDLFAELRLVKKETQKQKEELDSKKNQELDAQYVVEQKKRQISQDQAEKKQLLSFTAKAESNYQQVLSERQRQAEVIKSALFNLRDTTGISFSQALDYASYASSKTGVRSAIILAILSQESDLGKNIGSCFVSDLNTGNGVGKNTGSPFEQVMKAPRDTVPFEEITKSLGLTWSTTPVSCPLGAVYVVGRGFGGGMGPSQFIPSTWQLFSSRLKSVLGVSLPNPWDPKHAITATSLYLFDLGAAGGTYTAERNAACRYYSGRACDNQRPYNTSYGNSVITKAEKFQADIDFLKNI</sequence>
<accession>A0A1G2PFB7</accession>